<dbReference type="EMBL" id="CACRTM010000023">
    <property type="protein sequence ID" value="VYT94099.1"/>
    <property type="molecule type" value="Genomic_DNA"/>
</dbReference>
<accession>A0A6N3ANI2</accession>
<dbReference type="Gene3D" id="3.60.15.10">
    <property type="entry name" value="Ribonuclease Z/Hydroxyacylglutathione hydrolase-like"/>
    <property type="match status" value="1"/>
</dbReference>
<dbReference type="CDD" id="cd07713">
    <property type="entry name" value="DHPS-like_MBL-fold"/>
    <property type="match status" value="1"/>
</dbReference>
<dbReference type="Pfam" id="PF00753">
    <property type="entry name" value="Lactamase_B"/>
    <property type="match status" value="1"/>
</dbReference>
<feature type="domain" description="Metallo-beta-lactamase" evidence="1">
    <location>
        <begin position="50"/>
        <end position="111"/>
    </location>
</feature>
<name>A0A6N3ANI2_KLEOX</name>
<dbReference type="GO" id="GO:0016787">
    <property type="term" value="F:hydrolase activity"/>
    <property type="evidence" value="ECO:0007669"/>
    <property type="project" value="UniProtKB-KW"/>
</dbReference>
<sequence>MCRAGHGTHVDNRLEYARNSLVNGYEMALIIKMLLENRLGKDKDKLLQVKPGLSLVVEDETCRVLFDTGPDGSFLHNAQRMGVSLSNLTATVLSHGHYDHCGGVPWLPDNSRIICHPQVGQTRYSALSIGGHRVKVKKLSREIDYSRHRMEYSRQPLAISERLMWSGEIAVARPRAYGVLAGPSPAEDYIADEGVLIYRSTRGLIIICGCGHRGLINTLRHCQKVTGVQQIYAIIGGLHLRRAPPWRIRQIRQFLHQQKVEKVMACHCTGSWGRWWLSADSAPATGDTLVLDQG</sequence>
<dbReference type="PANTHER" id="PTHR13754:SF13">
    <property type="entry name" value="METALLO-BETA-LACTAMASE SUPERFAMILY PROTEIN (AFU_ORTHOLOGUE AFUA_3G07630)"/>
    <property type="match status" value="1"/>
</dbReference>
<gene>
    <name evidence="2" type="ORF">KOLFYP65_00127</name>
</gene>
<dbReference type="InterPro" id="IPR041712">
    <property type="entry name" value="DHPS-like_MBL-fold"/>
</dbReference>
<dbReference type="SUPFAM" id="SSF56281">
    <property type="entry name" value="Metallo-hydrolase/oxidoreductase"/>
    <property type="match status" value="1"/>
</dbReference>
<dbReference type="InterPro" id="IPR036866">
    <property type="entry name" value="RibonucZ/Hydroxyglut_hydro"/>
</dbReference>
<evidence type="ECO:0000313" key="2">
    <source>
        <dbReference type="EMBL" id="VYT94099.1"/>
    </source>
</evidence>
<evidence type="ECO:0000259" key="1">
    <source>
        <dbReference type="Pfam" id="PF00753"/>
    </source>
</evidence>
<protein>
    <submittedName>
        <fullName evidence="2">Putative hydrolase</fullName>
    </submittedName>
</protein>
<dbReference type="InterPro" id="IPR001279">
    <property type="entry name" value="Metallo-B-lactamas"/>
</dbReference>
<keyword evidence="2" id="KW-0378">Hydrolase</keyword>
<dbReference type="AlphaFoldDB" id="A0A6N3ANI2"/>
<dbReference type="PANTHER" id="PTHR13754">
    <property type="entry name" value="METALLO-BETA-LACTAMASE SUPERFAMILY PROTEIN"/>
    <property type="match status" value="1"/>
</dbReference>
<reference evidence="2" key="1">
    <citation type="submission" date="2019-11" db="EMBL/GenBank/DDBJ databases">
        <authorList>
            <person name="Feng L."/>
        </authorList>
    </citation>
    <scope>NUCLEOTIDE SEQUENCE</scope>
    <source>
        <strain evidence="2">KOxytocaLFYP65</strain>
    </source>
</reference>
<proteinExistence type="predicted"/>
<dbReference type="InterPro" id="IPR052926">
    <property type="entry name" value="Metallo-beta-lactamase_dom"/>
</dbReference>
<dbReference type="GO" id="GO:0016740">
    <property type="term" value="F:transferase activity"/>
    <property type="evidence" value="ECO:0007669"/>
    <property type="project" value="TreeGrafter"/>
</dbReference>
<organism evidence="2">
    <name type="scientific">Klebsiella oxytoca</name>
    <dbReference type="NCBI Taxonomy" id="571"/>
    <lineage>
        <taxon>Bacteria</taxon>
        <taxon>Pseudomonadati</taxon>
        <taxon>Pseudomonadota</taxon>
        <taxon>Gammaproteobacteria</taxon>
        <taxon>Enterobacterales</taxon>
        <taxon>Enterobacteriaceae</taxon>
        <taxon>Klebsiella/Raoultella group</taxon>
        <taxon>Klebsiella</taxon>
    </lineage>
</organism>